<keyword evidence="1" id="KW-0853">WD repeat</keyword>
<comment type="caution">
    <text evidence="5">The sequence shown here is derived from an EMBL/GenBank/DDBJ whole genome shotgun (WGS) entry which is preliminary data.</text>
</comment>
<dbReference type="InterPro" id="IPR029347">
    <property type="entry name" value="Raptor_N"/>
</dbReference>
<dbReference type="GO" id="GO:0005737">
    <property type="term" value="C:cytoplasm"/>
    <property type="evidence" value="ECO:0007669"/>
    <property type="project" value="TreeGrafter"/>
</dbReference>
<reference evidence="5 6" key="1">
    <citation type="submission" date="2017-03" db="EMBL/GenBank/DDBJ databases">
        <title>Widespread Adenine N6-methylation of Active Genes in Fungi.</title>
        <authorList>
            <consortium name="DOE Joint Genome Institute"/>
            <person name="Mondo S.J."/>
            <person name="Dannebaum R.O."/>
            <person name="Kuo R.C."/>
            <person name="Louie K.B."/>
            <person name="Bewick A.J."/>
            <person name="Labutti K."/>
            <person name="Haridas S."/>
            <person name="Kuo A."/>
            <person name="Salamov A."/>
            <person name="Ahrendt S.R."/>
            <person name="Lau R."/>
            <person name="Bowen B.P."/>
            <person name="Lipzen A."/>
            <person name="Sullivan W."/>
            <person name="Andreopoulos W.B."/>
            <person name="Clum A."/>
            <person name="Lindquist E."/>
            <person name="Daum C."/>
            <person name="Northen T.R."/>
            <person name="Ramamoorthy G."/>
            <person name="Schmitz R.J."/>
            <person name="Gryganskyi A."/>
            <person name="Culley D."/>
            <person name="Magnuson J."/>
            <person name="James T.Y."/>
            <person name="O'Malley M.A."/>
            <person name="Stajich J.E."/>
            <person name="Spatafora J.W."/>
            <person name="Visel A."/>
            <person name="Grigoriev I.V."/>
        </authorList>
    </citation>
    <scope>NUCLEOTIDE SEQUENCE [LARGE SCALE GENOMIC DNA]</scope>
    <source>
        <strain evidence="5 6">NRRL Y-17943</strain>
    </source>
</reference>
<accession>A0A1Y1U959</accession>
<dbReference type="SUPFAM" id="SSF48371">
    <property type="entry name" value="ARM repeat"/>
    <property type="match status" value="1"/>
</dbReference>
<dbReference type="Proteomes" id="UP000193218">
    <property type="component" value="Unassembled WGS sequence"/>
</dbReference>
<dbReference type="SMART" id="SM01302">
    <property type="entry name" value="Raptor_N"/>
    <property type="match status" value="1"/>
</dbReference>
<evidence type="ECO:0000259" key="4">
    <source>
        <dbReference type="SMART" id="SM01302"/>
    </source>
</evidence>
<dbReference type="GO" id="GO:0031929">
    <property type="term" value="P:TOR signaling"/>
    <property type="evidence" value="ECO:0007669"/>
    <property type="project" value="InterPro"/>
</dbReference>
<dbReference type="InterPro" id="IPR011989">
    <property type="entry name" value="ARM-like"/>
</dbReference>
<feature type="domain" description="Raptor N-terminal CASPase-like" evidence="4">
    <location>
        <begin position="84"/>
        <end position="225"/>
    </location>
</feature>
<dbReference type="Pfam" id="PF14538">
    <property type="entry name" value="Raptor_N"/>
    <property type="match status" value="1"/>
</dbReference>
<evidence type="ECO:0000313" key="5">
    <source>
        <dbReference type="EMBL" id="ORX34568.1"/>
    </source>
</evidence>
<dbReference type="EMBL" id="NBSH01000014">
    <property type="protein sequence ID" value="ORX34568.1"/>
    <property type="molecule type" value="Genomic_DNA"/>
</dbReference>
<dbReference type="PANTHER" id="PTHR12848:SF16">
    <property type="entry name" value="REGULATORY-ASSOCIATED PROTEIN OF MTOR"/>
    <property type="match status" value="1"/>
</dbReference>
<organism evidence="5 6">
    <name type="scientific">Kockovaella imperatae</name>
    <dbReference type="NCBI Taxonomy" id="4999"/>
    <lineage>
        <taxon>Eukaryota</taxon>
        <taxon>Fungi</taxon>
        <taxon>Dikarya</taxon>
        <taxon>Basidiomycota</taxon>
        <taxon>Agaricomycotina</taxon>
        <taxon>Tremellomycetes</taxon>
        <taxon>Tremellales</taxon>
        <taxon>Cuniculitremaceae</taxon>
        <taxon>Kockovaella</taxon>
    </lineage>
</organism>
<dbReference type="InterPro" id="IPR015943">
    <property type="entry name" value="WD40/YVTN_repeat-like_dom_sf"/>
</dbReference>
<proteinExistence type="predicted"/>
<evidence type="ECO:0000313" key="6">
    <source>
        <dbReference type="Proteomes" id="UP000193218"/>
    </source>
</evidence>
<feature type="region of interest" description="Disordered" evidence="3">
    <location>
        <begin position="1"/>
        <end position="20"/>
    </location>
</feature>
<dbReference type="OrthoDB" id="10262360at2759"/>
<dbReference type="PANTHER" id="PTHR12848">
    <property type="entry name" value="REGULATORY-ASSOCIATED PROTEIN OF MTOR"/>
    <property type="match status" value="1"/>
</dbReference>
<dbReference type="AlphaFoldDB" id="A0A1Y1U959"/>
<dbReference type="RefSeq" id="XP_021868831.1">
    <property type="nucleotide sequence ID" value="XM_022013615.1"/>
</dbReference>
<keyword evidence="2" id="KW-0677">Repeat</keyword>
<dbReference type="GO" id="GO:0071230">
    <property type="term" value="P:cellular response to amino acid stimulus"/>
    <property type="evidence" value="ECO:0007669"/>
    <property type="project" value="TreeGrafter"/>
</dbReference>
<dbReference type="Gene3D" id="2.130.10.10">
    <property type="entry name" value="YVTN repeat-like/Quinoprotein amine dehydrogenase"/>
    <property type="match status" value="1"/>
</dbReference>
<name>A0A1Y1U959_9TREE</name>
<keyword evidence="6" id="KW-1185">Reference proteome</keyword>
<dbReference type="STRING" id="4999.A0A1Y1U959"/>
<protein>
    <recommendedName>
        <fullName evidence="4">Raptor N-terminal CASPase-like domain-containing protein</fullName>
    </recommendedName>
</protein>
<dbReference type="InParanoid" id="A0A1Y1U959"/>
<dbReference type="GO" id="GO:0030674">
    <property type="term" value="F:protein-macromolecule adaptor activity"/>
    <property type="evidence" value="ECO:0007669"/>
    <property type="project" value="TreeGrafter"/>
</dbReference>
<dbReference type="GO" id="GO:0030307">
    <property type="term" value="P:positive regulation of cell growth"/>
    <property type="evidence" value="ECO:0007669"/>
    <property type="project" value="TreeGrafter"/>
</dbReference>
<evidence type="ECO:0000256" key="3">
    <source>
        <dbReference type="SAM" id="MobiDB-lite"/>
    </source>
</evidence>
<dbReference type="GO" id="GO:0031931">
    <property type="term" value="C:TORC1 complex"/>
    <property type="evidence" value="ECO:0007669"/>
    <property type="project" value="InterPro"/>
</dbReference>
<dbReference type="PRINTS" id="PR01547">
    <property type="entry name" value="YEAST176DUF"/>
</dbReference>
<dbReference type="GeneID" id="33555423"/>
<dbReference type="SUPFAM" id="SSF50978">
    <property type="entry name" value="WD40 repeat-like"/>
    <property type="match status" value="1"/>
</dbReference>
<dbReference type="InterPro" id="IPR004083">
    <property type="entry name" value="Raptor"/>
</dbReference>
<dbReference type="InterPro" id="IPR016024">
    <property type="entry name" value="ARM-type_fold"/>
</dbReference>
<evidence type="ECO:0000256" key="2">
    <source>
        <dbReference type="ARBA" id="ARBA00022737"/>
    </source>
</evidence>
<sequence>MQHTSLPGANRHRSHSPSHAYPRIASAQSERSSGFITVSNSWASTGASLSLGSGPEHLPLAWSDVRHEVDMEGNVKAPVKERSIERCSQAVLITCLHLSHEMALREVGLYAWTLPHTNDAHGSMLRIMKHPSKTTIRHHLERARYTAGSNSYVAVIYSGHGIQESPTEAGELWCYDVSFEDAIQGGPGPSEYIPIQLFDLLTWAGSSTCYVWDCQHSGRFIRAAVTEAEEIDTQLRAASAANPSVGELHPPVYARRQIHFAACGAEQTLPRAPGMPDDLFTACLTTPLRISLWFHNLQTFPLTASDANKNVQRSSGYMMALYDNMSQSLKDRLWSELQAVMHTIAWQSLDGADYQLVFGQSGDVVSSMAGGYLLSQRVMGAYRATPESIPHIPSSTSHALWTHWDLILDNLFEQLPPFRHFEQSPGDTTWESDLKLVSFMDDQLDSILQTDFSVSTVSDQGGGPSPVLFRLPIICQAALTTEFRKRACVALEACLRSLDIHGLARAVQGGALDVAAQLLVVGDPNIGPQMISIWAALVRNDACVRSLALEGRTAERLTSVPCVRFFLDSLEEHLNGQPTIVIQASAVLATIANFVAGRKAPRFTTRTLKAASGMIQHEDGLVQQWGALLAAEVLGSIEKASEVDKDTVLQLKGQLIAMAHSQAVEARATAVYALSRLIDTHPRTSMFDLVPSLDMVAPLINPALSEGSALVRKELVRLFSRILHAGGKWTLFAWIVVLLEQASDQLPEEKEACAAFVATASKRFGSGHSLRMPLARLASHARALRALLFDAHPSLAALVRQILRSEYDKLKRLFGSAWETVLQVALPIRPRKGWTADLATYVRQAGERLLDKWDTDLAGQSGLSLNNELFERSKHSLHAYLAVSNSTPAVILPDKIDGQPESSQERTWIIRHRFLEDSLVVAEQQRGLPWRWAMKDISSPDSWSTIAFHSFLNLIVACNRSREILFWDWSACKRTRSIKLDIPEYTHVTSVRFVNELQERICVVAEISNGNVLVLSGPMDDAVPLRTISSFCGLDMAEGSLVTTWWRQKGRMCIGGAAAYINVWDCPAERRERVLETRSQVALSTLITEPVSGNLVLSGFQDGIIRLFDLRQSRRTSLIEWTAGEDPIVKIGVVLGESKHVTSAW</sequence>
<dbReference type="GO" id="GO:0009267">
    <property type="term" value="P:cellular response to starvation"/>
    <property type="evidence" value="ECO:0007669"/>
    <property type="project" value="TreeGrafter"/>
</dbReference>
<dbReference type="GO" id="GO:0010506">
    <property type="term" value="P:regulation of autophagy"/>
    <property type="evidence" value="ECO:0007669"/>
    <property type="project" value="TreeGrafter"/>
</dbReference>
<evidence type="ECO:0000256" key="1">
    <source>
        <dbReference type="ARBA" id="ARBA00022574"/>
    </source>
</evidence>
<gene>
    <name evidence="5" type="ORF">BD324DRAFT_583305</name>
</gene>
<dbReference type="Gene3D" id="1.25.10.10">
    <property type="entry name" value="Leucine-rich Repeat Variant"/>
    <property type="match status" value="1"/>
</dbReference>
<dbReference type="Gene3D" id="3.40.50.1460">
    <property type="match status" value="1"/>
</dbReference>
<dbReference type="InterPro" id="IPR036322">
    <property type="entry name" value="WD40_repeat_dom_sf"/>
</dbReference>